<reference evidence="1 2" key="1">
    <citation type="submission" date="2023-05" db="EMBL/GenBank/DDBJ databases">
        <title>A 100% complete, gapless, phased diploid assembly of the Scenedesmus obliquus UTEX 3031 genome.</title>
        <authorList>
            <person name="Biondi T.C."/>
            <person name="Hanschen E.R."/>
            <person name="Kwon T."/>
            <person name="Eng W."/>
            <person name="Kruse C.P.S."/>
            <person name="Koehler S.I."/>
            <person name="Kunde Y."/>
            <person name="Gleasner C.D."/>
            <person name="You Mak K.T."/>
            <person name="Polle J."/>
            <person name="Hovde B.T."/>
            <person name="Starkenburg S.R."/>
        </authorList>
    </citation>
    <scope>NUCLEOTIDE SEQUENCE [LARGE SCALE GENOMIC DNA]</scope>
    <source>
        <strain evidence="1 2">DOE0152z</strain>
    </source>
</reference>
<evidence type="ECO:0000313" key="2">
    <source>
        <dbReference type="Proteomes" id="UP001244341"/>
    </source>
</evidence>
<gene>
    <name evidence="1" type="ORF">OEZ85_008934</name>
</gene>
<dbReference type="EMBL" id="CP126208">
    <property type="protein sequence ID" value="WIA09539.1"/>
    <property type="molecule type" value="Genomic_DNA"/>
</dbReference>
<keyword evidence="2" id="KW-1185">Reference proteome</keyword>
<dbReference type="Proteomes" id="UP001244341">
    <property type="component" value="Chromosome 1b"/>
</dbReference>
<accession>A0ABY8TK95</accession>
<name>A0ABY8TK95_TETOB</name>
<evidence type="ECO:0000313" key="1">
    <source>
        <dbReference type="EMBL" id="WIA09539.1"/>
    </source>
</evidence>
<proteinExistence type="predicted"/>
<organism evidence="1 2">
    <name type="scientific">Tetradesmus obliquus</name>
    <name type="common">Green alga</name>
    <name type="synonym">Acutodesmus obliquus</name>
    <dbReference type="NCBI Taxonomy" id="3088"/>
    <lineage>
        <taxon>Eukaryota</taxon>
        <taxon>Viridiplantae</taxon>
        <taxon>Chlorophyta</taxon>
        <taxon>core chlorophytes</taxon>
        <taxon>Chlorophyceae</taxon>
        <taxon>CS clade</taxon>
        <taxon>Sphaeropleales</taxon>
        <taxon>Scenedesmaceae</taxon>
        <taxon>Tetradesmus</taxon>
    </lineage>
</organism>
<protein>
    <submittedName>
        <fullName evidence="1">Uncharacterized protein</fullName>
    </submittedName>
</protein>
<sequence>MALDRPAARACKPARRCIEVSAFTQEDEAVLKGMIRDELDSTLRDFSAARFDQLIADLQEIKLDQAV</sequence>